<dbReference type="Proteomes" id="UP000276215">
    <property type="component" value="Unassembled WGS sequence"/>
</dbReference>
<name>A0A3N4IU46_9PEZI</name>
<reference evidence="1 2" key="1">
    <citation type="journal article" date="2018" name="Nat. Ecol. Evol.">
        <title>Pezizomycetes genomes reveal the molecular basis of ectomycorrhizal truffle lifestyle.</title>
        <authorList>
            <person name="Murat C."/>
            <person name="Payen T."/>
            <person name="Noel B."/>
            <person name="Kuo A."/>
            <person name="Morin E."/>
            <person name="Chen J."/>
            <person name="Kohler A."/>
            <person name="Krizsan K."/>
            <person name="Balestrini R."/>
            <person name="Da Silva C."/>
            <person name="Montanini B."/>
            <person name="Hainaut M."/>
            <person name="Levati E."/>
            <person name="Barry K.W."/>
            <person name="Belfiori B."/>
            <person name="Cichocki N."/>
            <person name="Clum A."/>
            <person name="Dockter R.B."/>
            <person name="Fauchery L."/>
            <person name="Guy J."/>
            <person name="Iotti M."/>
            <person name="Le Tacon F."/>
            <person name="Lindquist E.A."/>
            <person name="Lipzen A."/>
            <person name="Malagnac F."/>
            <person name="Mello A."/>
            <person name="Molinier V."/>
            <person name="Miyauchi S."/>
            <person name="Poulain J."/>
            <person name="Riccioni C."/>
            <person name="Rubini A."/>
            <person name="Sitrit Y."/>
            <person name="Splivallo R."/>
            <person name="Traeger S."/>
            <person name="Wang M."/>
            <person name="Zifcakova L."/>
            <person name="Wipf D."/>
            <person name="Zambonelli A."/>
            <person name="Paolocci F."/>
            <person name="Nowrousian M."/>
            <person name="Ottonello S."/>
            <person name="Baldrian P."/>
            <person name="Spatafora J.W."/>
            <person name="Henrissat B."/>
            <person name="Nagy L.G."/>
            <person name="Aury J.M."/>
            <person name="Wincker P."/>
            <person name="Grigoriev I.V."/>
            <person name="Bonfante P."/>
            <person name="Martin F.M."/>
        </authorList>
    </citation>
    <scope>NUCLEOTIDE SEQUENCE [LARGE SCALE GENOMIC DNA]</scope>
    <source>
        <strain evidence="1 2">120613-1</strain>
    </source>
</reference>
<sequence>MQEMILPEFFEKLWKSILVSVQAVIHVMRWYTCYYQFSILLLFNLIVHNFVCNAPMDLSDHQVMTMTSGGRVLCNK</sequence>
<protein>
    <submittedName>
        <fullName evidence="1">Uncharacterized protein</fullName>
    </submittedName>
</protein>
<evidence type="ECO:0000313" key="1">
    <source>
        <dbReference type="EMBL" id="RPA89305.1"/>
    </source>
</evidence>
<accession>A0A3N4IU46</accession>
<organism evidence="1 2">
    <name type="scientific">Choiromyces venosus 120613-1</name>
    <dbReference type="NCBI Taxonomy" id="1336337"/>
    <lineage>
        <taxon>Eukaryota</taxon>
        <taxon>Fungi</taxon>
        <taxon>Dikarya</taxon>
        <taxon>Ascomycota</taxon>
        <taxon>Pezizomycotina</taxon>
        <taxon>Pezizomycetes</taxon>
        <taxon>Pezizales</taxon>
        <taxon>Tuberaceae</taxon>
        <taxon>Choiromyces</taxon>
    </lineage>
</organism>
<dbReference type="EMBL" id="ML120593">
    <property type="protein sequence ID" value="RPA89305.1"/>
    <property type="molecule type" value="Genomic_DNA"/>
</dbReference>
<proteinExistence type="predicted"/>
<evidence type="ECO:0000313" key="2">
    <source>
        <dbReference type="Proteomes" id="UP000276215"/>
    </source>
</evidence>
<gene>
    <name evidence="1" type="ORF">L873DRAFT_1823148</name>
</gene>
<dbReference type="AlphaFoldDB" id="A0A3N4IU46"/>
<keyword evidence="2" id="KW-1185">Reference proteome</keyword>